<comment type="caution">
    <text evidence="2">The sequence shown here is derived from an EMBL/GenBank/DDBJ whole genome shotgun (WGS) entry which is preliminary data.</text>
</comment>
<evidence type="ECO:0000313" key="5">
    <source>
        <dbReference type="Proteomes" id="UP000499080"/>
    </source>
</evidence>
<dbReference type="EMBL" id="BGPR01013334">
    <property type="protein sequence ID" value="GBN60216.1"/>
    <property type="molecule type" value="Genomic_DNA"/>
</dbReference>
<keyword evidence="5" id="KW-1185">Reference proteome</keyword>
<protein>
    <submittedName>
        <fullName evidence="2">Uncharacterized protein</fullName>
    </submittedName>
</protein>
<name>A0A4Y2Q7R9_ARAVE</name>
<dbReference type="EMBL" id="BGPR01013331">
    <property type="protein sequence ID" value="GBN60199.1"/>
    <property type="molecule type" value="Genomic_DNA"/>
</dbReference>
<gene>
    <name evidence="3" type="ORF">AVEN_160219_1</name>
    <name evidence="4" type="ORF">AVEN_190741_1</name>
    <name evidence="1" type="ORF">AVEN_255812_1</name>
    <name evidence="2" type="ORF">AVEN_60435_1</name>
</gene>
<reference evidence="2 5" key="1">
    <citation type="journal article" date="2019" name="Sci. Rep.">
        <title>Orb-weaving spider Araneus ventricosus genome elucidates the spidroin gene catalogue.</title>
        <authorList>
            <person name="Kono N."/>
            <person name="Nakamura H."/>
            <person name="Ohtoshi R."/>
            <person name="Moran D.A.P."/>
            <person name="Shinohara A."/>
            <person name="Yoshida Y."/>
            <person name="Fujiwara M."/>
            <person name="Mori M."/>
            <person name="Tomita M."/>
            <person name="Arakawa K."/>
        </authorList>
    </citation>
    <scope>NUCLEOTIDE SEQUENCE [LARGE SCALE GENOMIC DNA]</scope>
</reference>
<dbReference type="AlphaFoldDB" id="A0A4Y2Q7R9"/>
<dbReference type="Proteomes" id="UP000499080">
    <property type="component" value="Unassembled WGS sequence"/>
</dbReference>
<dbReference type="EMBL" id="BGPR01013333">
    <property type="protein sequence ID" value="GBN60208.1"/>
    <property type="molecule type" value="Genomic_DNA"/>
</dbReference>
<organism evidence="2 5">
    <name type="scientific">Araneus ventricosus</name>
    <name type="common">Orbweaver spider</name>
    <name type="synonym">Epeira ventricosa</name>
    <dbReference type="NCBI Taxonomy" id="182803"/>
    <lineage>
        <taxon>Eukaryota</taxon>
        <taxon>Metazoa</taxon>
        <taxon>Ecdysozoa</taxon>
        <taxon>Arthropoda</taxon>
        <taxon>Chelicerata</taxon>
        <taxon>Arachnida</taxon>
        <taxon>Araneae</taxon>
        <taxon>Araneomorphae</taxon>
        <taxon>Entelegynae</taxon>
        <taxon>Araneoidea</taxon>
        <taxon>Araneidae</taxon>
        <taxon>Araneus</taxon>
    </lineage>
</organism>
<evidence type="ECO:0000313" key="1">
    <source>
        <dbReference type="EMBL" id="GBN60199.1"/>
    </source>
</evidence>
<sequence length="108" mass="12297">MRTLLSNQLPINELKTDLAAEMSPNEFVATDGSFHLWRKRVNVVFKQTHEEQKSADIAAAERINESQKSDRNSFHPMPQKKCTMQTKVDCITEPCQAILIKGESTKVH</sequence>
<proteinExistence type="predicted"/>
<evidence type="ECO:0000313" key="4">
    <source>
        <dbReference type="EMBL" id="GBN60231.1"/>
    </source>
</evidence>
<dbReference type="EMBL" id="BGPR01013337">
    <property type="protein sequence ID" value="GBN60231.1"/>
    <property type="molecule type" value="Genomic_DNA"/>
</dbReference>
<accession>A0A4Y2Q7R9</accession>
<dbReference type="OrthoDB" id="125347at2759"/>
<evidence type="ECO:0000313" key="2">
    <source>
        <dbReference type="EMBL" id="GBN60208.1"/>
    </source>
</evidence>
<evidence type="ECO:0000313" key="3">
    <source>
        <dbReference type="EMBL" id="GBN60216.1"/>
    </source>
</evidence>